<dbReference type="AlphaFoldDB" id="A0A4Y2LCW9"/>
<keyword evidence="2" id="KW-1185">Reference proteome</keyword>
<evidence type="ECO:0000313" key="1">
    <source>
        <dbReference type="EMBL" id="GBN12535.1"/>
    </source>
</evidence>
<accession>A0A4Y2LCW9</accession>
<comment type="caution">
    <text evidence="1">The sequence shown here is derived from an EMBL/GenBank/DDBJ whole genome shotgun (WGS) entry which is preliminary data.</text>
</comment>
<protein>
    <submittedName>
        <fullName evidence="1">Uncharacterized protein</fullName>
    </submittedName>
</protein>
<evidence type="ECO:0000313" key="2">
    <source>
        <dbReference type="Proteomes" id="UP000499080"/>
    </source>
</evidence>
<dbReference type="Proteomes" id="UP000499080">
    <property type="component" value="Unassembled WGS sequence"/>
</dbReference>
<name>A0A4Y2LCW9_ARAVE</name>
<reference evidence="1 2" key="1">
    <citation type="journal article" date="2019" name="Sci. Rep.">
        <title>Orb-weaving spider Araneus ventricosus genome elucidates the spidroin gene catalogue.</title>
        <authorList>
            <person name="Kono N."/>
            <person name="Nakamura H."/>
            <person name="Ohtoshi R."/>
            <person name="Moran D.A.P."/>
            <person name="Shinohara A."/>
            <person name="Yoshida Y."/>
            <person name="Fujiwara M."/>
            <person name="Mori M."/>
            <person name="Tomita M."/>
            <person name="Arakawa K."/>
        </authorList>
    </citation>
    <scope>NUCLEOTIDE SEQUENCE [LARGE SCALE GENOMIC DNA]</scope>
</reference>
<dbReference type="EMBL" id="BGPR01118324">
    <property type="protein sequence ID" value="GBN12535.1"/>
    <property type="molecule type" value="Genomic_DNA"/>
</dbReference>
<organism evidence="1 2">
    <name type="scientific">Araneus ventricosus</name>
    <name type="common">Orbweaver spider</name>
    <name type="synonym">Epeira ventricosa</name>
    <dbReference type="NCBI Taxonomy" id="182803"/>
    <lineage>
        <taxon>Eukaryota</taxon>
        <taxon>Metazoa</taxon>
        <taxon>Ecdysozoa</taxon>
        <taxon>Arthropoda</taxon>
        <taxon>Chelicerata</taxon>
        <taxon>Arachnida</taxon>
        <taxon>Araneae</taxon>
        <taxon>Araneomorphae</taxon>
        <taxon>Entelegynae</taxon>
        <taxon>Araneoidea</taxon>
        <taxon>Araneidae</taxon>
        <taxon>Araneus</taxon>
    </lineage>
</organism>
<sequence>MIEGGCDSTHNKKTQFTHLHIFYVSSSAKHPVKNLLGKVIFKISIDASFTEACLSTLSRDSTLDIVRASFAAHRSNEHESSPFSREGLRK</sequence>
<gene>
    <name evidence="1" type="ORF">AVEN_230066_1</name>
</gene>
<proteinExistence type="predicted"/>